<keyword evidence="3" id="KW-1185">Reference proteome</keyword>
<organism evidence="2 3">
    <name type="scientific">Kaistella yananensis</name>
    <dbReference type="NCBI Taxonomy" id="2989820"/>
    <lineage>
        <taxon>Bacteria</taxon>
        <taxon>Pseudomonadati</taxon>
        <taxon>Bacteroidota</taxon>
        <taxon>Flavobacteriia</taxon>
        <taxon>Flavobacteriales</taxon>
        <taxon>Weeksellaceae</taxon>
        <taxon>Chryseobacterium group</taxon>
        <taxon>Kaistella</taxon>
    </lineage>
</organism>
<accession>A0ABT3JJK4</accession>
<proteinExistence type="predicted"/>
<evidence type="ECO:0000256" key="1">
    <source>
        <dbReference type="SAM" id="Phobius"/>
    </source>
</evidence>
<dbReference type="EMBL" id="JAPCHZ010000001">
    <property type="protein sequence ID" value="MCW4450953.1"/>
    <property type="molecule type" value="Genomic_DNA"/>
</dbReference>
<protein>
    <submittedName>
        <fullName evidence="2">Uncharacterized protein</fullName>
    </submittedName>
</protein>
<dbReference type="RefSeq" id="WP_262484627.1">
    <property type="nucleotide sequence ID" value="NZ_JAPCHZ010000001.1"/>
</dbReference>
<feature type="transmembrane region" description="Helical" evidence="1">
    <location>
        <begin position="6"/>
        <end position="22"/>
    </location>
</feature>
<evidence type="ECO:0000313" key="3">
    <source>
        <dbReference type="Proteomes" id="UP001209107"/>
    </source>
</evidence>
<gene>
    <name evidence="2" type="ORF">OK344_01865</name>
</gene>
<comment type="caution">
    <text evidence="2">The sequence shown here is derived from an EMBL/GenBank/DDBJ whole genome shotgun (WGS) entry which is preliminary data.</text>
</comment>
<keyword evidence="1" id="KW-1133">Transmembrane helix</keyword>
<evidence type="ECO:0000313" key="2">
    <source>
        <dbReference type="EMBL" id="MCW4450953.1"/>
    </source>
</evidence>
<name>A0ABT3JJK4_9FLAO</name>
<reference evidence="2 3" key="1">
    <citation type="submission" date="2022-10" db="EMBL/GenBank/DDBJ databases">
        <title>Kaistella sp. BT-6-1-3.</title>
        <authorList>
            <person name="Ai J."/>
            <person name="Deng Z."/>
        </authorList>
    </citation>
    <scope>NUCLEOTIDE SEQUENCE [LARGE SCALE GENOMIC DNA]</scope>
    <source>
        <strain evidence="2 3">BT6-1-3</strain>
    </source>
</reference>
<keyword evidence="1" id="KW-0472">Membrane</keyword>
<sequence length="41" mass="4773">MNPTLLRRLLMWVAPIAIGYVVKKYEEKQARKKQAKALTTN</sequence>
<keyword evidence="1" id="KW-0812">Transmembrane</keyword>
<dbReference type="Proteomes" id="UP001209107">
    <property type="component" value="Unassembled WGS sequence"/>
</dbReference>